<comment type="caution">
    <text evidence="2">The sequence shown here is derived from an EMBL/GenBank/DDBJ whole genome shotgun (WGS) entry which is preliminary data.</text>
</comment>
<organism evidence="2 3">
    <name type="scientific">Cohnella boryungensis</name>
    <dbReference type="NCBI Taxonomy" id="768479"/>
    <lineage>
        <taxon>Bacteria</taxon>
        <taxon>Bacillati</taxon>
        <taxon>Bacillota</taxon>
        <taxon>Bacilli</taxon>
        <taxon>Bacillales</taxon>
        <taxon>Paenibacillaceae</taxon>
        <taxon>Cohnella</taxon>
    </lineage>
</organism>
<keyword evidence="1" id="KW-0472">Membrane</keyword>
<dbReference type="EMBL" id="JBHSED010000074">
    <property type="protein sequence ID" value="MFC4307202.1"/>
    <property type="molecule type" value="Genomic_DNA"/>
</dbReference>
<proteinExistence type="predicted"/>
<keyword evidence="3" id="KW-1185">Reference proteome</keyword>
<keyword evidence="1" id="KW-0812">Transmembrane</keyword>
<evidence type="ECO:0000256" key="1">
    <source>
        <dbReference type="SAM" id="Phobius"/>
    </source>
</evidence>
<reference evidence="3" key="1">
    <citation type="journal article" date="2019" name="Int. J. Syst. Evol. Microbiol.">
        <title>The Global Catalogue of Microorganisms (GCM) 10K type strain sequencing project: providing services to taxonomists for standard genome sequencing and annotation.</title>
        <authorList>
            <consortium name="The Broad Institute Genomics Platform"/>
            <consortium name="The Broad Institute Genome Sequencing Center for Infectious Disease"/>
            <person name="Wu L."/>
            <person name="Ma J."/>
        </authorList>
    </citation>
    <scope>NUCLEOTIDE SEQUENCE [LARGE SCALE GENOMIC DNA]</scope>
    <source>
        <strain evidence="3">CGMCC 4.1641</strain>
    </source>
</reference>
<dbReference type="Pfam" id="PF11303">
    <property type="entry name" value="DUF3105"/>
    <property type="match status" value="1"/>
</dbReference>
<evidence type="ECO:0000313" key="2">
    <source>
        <dbReference type="EMBL" id="MFC4307202.1"/>
    </source>
</evidence>
<name>A0ABV8SJM7_9BACL</name>
<keyword evidence="1" id="KW-1133">Transmembrane helix</keyword>
<evidence type="ECO:0000313" key="3">
    <source>
        <dbReference type="Proteomes" id="UP001595755"/>
    </source>
</evidence>
<protein>
    <submittedName>
        <fullName evidence="2">DUF3105 domain-containing protein</fullName>
    </submittedName>
</protein>
<sequence>MIVGIVGGVIILASIAAYVYASKLNQENDSKAKKEKKAELKRRSRKARLGAHSLLGAGIVLVLVALLLNAADSANIEDLNYKEAIDVRQDPNYGAGHSEMPVQYEMALPTSGTHSPHDLKFGFYETKPATEMLVHNLEHGDIEIYYRSDADAALLEELKKLTAYRKAGAGVLAIPADSMPEGKEVVLTAWTRTMELDKFDLRKVGTFIYEYINQGPEKIPASIRRGGGTM</sequence>
<dbReference type="RefSeq" id="WP_204602947.1">
    <property type="nucleotide sequence ID" value="NZ_JBHSED010000074.1"/>
</dbReference>
<accession>A0ABV8SJM7</accession>
<feature type="transmembrane region" description="Helical" evidence="1">
    <location>
        <begin position="47"/>
        <end position="68"/>
    </location>
</feature>
<dbReference type="InterPro" id="IPR021454">
    <property type="entry name" value="DUF3105"/>
</dbReference>
<dbReference type="Proteomes" id="UP001595755">
    <property type="component" value="Unassembled WGS sequence"/>
</dbReference>
<feature type="transmembrane region" description="Helical" evidence="1">
    <location>
        <begin position="6"/>
        <end position="26"/>
    </location>
</feature>
<gene>
    <name evidence="2" type="ORF">ACFO1S_27640</name>
</gene>